<accession>A0A915ET36</accession>
<evidence type="ECO:0000313" key="2">
    <source>
        <dbReference type="WBParaSite" id="jg9217"/>
    </source>
</evidence>
<organism evidence="1 2">
    <name type="scientific">Ditylenchus dipsaci</name>
    <dbReference type="NCBI Taxonomy" id="166011"/>
    <lineage>
        <taxon>Eukaryota</taxon>
        <taxon>Metazoa</taxon>
        <taxon>Ecdysozoa</taxon>
        <taxon>Nematoda</taxon>
        <taxon>Chromadorea</taxon>
        <taxon>Rhabditida</taxon>
        <taxon>Tylenchina</taxon>
        <taxon>Tylenchomorpha</taxon>
        <taxon>Sphaerularioidea</taxon>
        <taxon>Anguinidae</taxon>
        <taxon>Anguininae</taxon>
        <taxon>Ditylenchus</taxon>
    </lineage>
</organism>
<keyword evidence="1" id="KW-1185">Reference proteome</keyword>
<proteinExistence type="predicted"/>
<name>A0A915ET36_9BILA</name>
<dbReference type="AlphaFoldDB" id="A0A915ET36"/>
<protein>
    <submittedName>
        <fullName evidence="2">Uncharacterized protein</fullName>
    </submittedName>
</protein>
<dbReference type="Proteomes" id="UP000887574">
    <property type="component" value="Unplaced"/>
</dbReference>
<dbReference type="WBParaSite" id="jg9217">
    <property type="protein sequence ID" value="jg9217"/>
    <property type="gene ID" value="jg9217"/>
</dbReference>
<reference evidence="2" key="1">
    <citation type="submission" date="2022-11" db="UniProtKB">
        <authorList>
            <consortium name="WormBaseParasite"/>
        </authorList>
    </citation>
    <scope>IDENTIFICATION</scope>
</reference>
<evidence type="ECO:0000313" key="1">
    <source>
        <dbReference type="Proteomes" id="UP000887574"/>
    </source>
</evidence>
<sequence length="88" mass="9606">MQHEDWPILEFPELKGSILGKFSDVQVNPSAKPLSKVITSLRSAFYSASAYQTLSSAVRIYLVGCLFNTVDSDIMSHTGPVQAGHYAS</sequence>